<reference evidence="2" key="1">
    <citation type="journal article" date="2021" name="Nat. Commun.">
        <title>Genetic determinants of endophytism in the Arabidopsis root mycobiome.</title>
        <authorList>
            <person name="Mesny F."/>
            <person name="Miyauchi S."/>
            <person name="Thiergart T."/>
            <person name="Pickel B."/>
            <person name="Atanasova L."/>
            <person name="Karlsson M."/>
            <person name="Huettel B."/>
            <person name="Barry K.W."/>
            <person name="Haridas S."/>
            <person name="Chen C."/>
            <person name="Bauer D."/>
            <person name="Andreopoulos W."/>
            <person name="Pangilinan J."/>
            <person name="LaButti K."/>
            <person name="Riley R."/>
            <person name="Lipzen A."/>
            <person name="Clum A."/>
            <person name="Drula E."/>
            <person name="Henrissat B."/>
            <person name="Kohler A."/>
            <person name="Grigoriev I.V."/>
            <person name="Martin F.M."/>
            <person name="Hacquard S."/>
        </authorList>
    </citation>
    <scope>NUCLEOTIDE SEQUENCE</scope>
    <source>
        <strain evidence="2">FSSC 5 MPI-SDFR-AT-0091</strain>
    </source>
</reference>
<feature type="transmembrane region" description="Helical" evidence="1">
    <location>
        <begin position="447"/>
        <end position="471"/>
    </location>
</feature>
<keyword evidence="1" id="KW-0812">Transmembrane</keyword>
<accession>A0A9P9GQU4</accession>
<dbReference type="PANTHER" id="PTHR35043">
    <property type="entry name" value="TRANSCRIPTION FACTOR DOMAIN-CONTAINING PROTEIN"/>
    <property type="match status" value="1"/>
</dbReference>
<evidence type="ECO:0000313" key="3">
    <source>
        <dbReference type="Proteomes" id="UP000736672"/>
    </source>
</evidence>
<proteinExistence type="predicted"/>
<keyword evidence="3" id="KW-1185">Reference proteome</keyword>
<feature type="transmembrane region" description="Helical" evidence="1">
    <location>
        <begin position="483"/>
        <end position="502"/>
    </location>
</feature>
<feature type="transmembrane region" description="Helical" evidence="1">
    <location>
        <begin position="236"/>
        <end position="255"/>
    </location>
</feature>
<dbReference type="AlphaFoldDB" id="A0A9P9GQU4"/>
<dbReference type="OrthoDB" id="3061561at2759"/>
<sequence>MTTAIPTNVDPWSVSAPYENSTYDLQNFISRKWVNSPNIRGTLDILQSCVLTLVACIYTALHLDVPTKTKWHRILISKVKWSLITLFAPEIVLYMAADQLVEAWNLRKELRKLRETQLDPPKDFDIDLTYAFFIVMGGVRIDVKDLLSWPDIDDSSRWGVGSLPREDVEGRGTTVRVSGTTVLWLAGQGHWVKIPRAKITDKSKADTFQKILVLIQVSWMIMQCIARWMYKLPLTLLEIHTMVHVVCAMILYGFWFKKPLNVQDPEVIRPDVEGFDGEIALLLQRQFYTTISANLSLLDPREPLPDDSEILLRYIELGPDEKMSVGDVLPNGLALYTVPEAPDEAAPEDALAVLPEEDPDLEILITYEFLNRWQAILNTFGDKRSYGIMKCTDFIDEASKTNDGIDVFMWKLRSMPFSEGKRNLDIDFTTFSGMSAKDLNEELEDFFSWYGGLLGLAVVLSALYGGIHLSAWNWVFPTPWEGLVWKFACFLIAAVLPLYHIFNKIRASYLDGLDGWETAMHVVLSLTLVVYMLARIYIIFEAFASLRHVPIGVYMAPVWVQMFPHF</sequence>
<keyword evidence="1" id="KW-1133">Transmembrane helix</keyword>
<dbReference type="PANTHER" id="PTHR35043:SF7">
    <property type="entry name" value="TRANSCRIPTION FACTOR DOMAIN-CONTAINING PROTEIN"/>
    <property type="match status" value="1"/>
</dbReference>
<feature type="transmembrane region" description="Helical" evidence="1">
    <location>
        <begin position="522"/>
        <end position="540"/>
    </location>
</feature>
<dbReference type="EMBL" id="JAGTJS010000019">
    <property type="protein sequence ID" value="KAH7243038.1"/>
    <property type="molecule type" value="Genomic_DNA"/>
</dbReference>
<name>A0A9P9GQU4_FUSSL</name>
<dbReference type="Proteomes" id="UP000736672">
    <property type="component" value="Unassembled WGS sequence"/>
</dbReference>
<evidence type="ECO:0000256" key="1">
    <source>
        <dbReference type="SAM" id="Phobius"/>
    </source>
</evidence>
<protein>
    <submittedName>
        <fullName evidence="2">Uncharacterized protein</fullName>
    </submittedName>
</protein>
<keyword evidence="1" id="KW-0472">Membrane</keyword>
<feature type="transmembrane region" description="Helical" evidence="1">
    <location>
        <begin position="211"/>
        <end position="230"/>
    </location>
</feature>
<gene>
    <name evidence="2" type="ORF">B0J15DRAFT_501790</name>
</gene>
<organism evidence="2 3">
    <name type="scientific">Fusarium solani</name>
    <name type="common">Filamentous fungus</name>
    <dbReference type="NCBI Taxonomy" id="169388"/>
    <lineage>
        <taxon>Eukaryota</taxon>
        <taxon>Fungi</taxon>
        <taxon>Dikarya</taxon>
        <taxon>Ascomycota</taxon>
        <taxon>Pezizomycotina</taxon>
        <taxon>Sordariomycetes</taxon>
        <taxon>Hypocreomycetidae</taxon>
        <taxon>Hypocreales</taxon>
        <taxon>Nectriaceae</taxon>
        <taxon>Fusarium</taxon>
        <taxon>Fusarium solani species complex</taxon>
    </lineage>
</organism>
<evidence type="ECO:0000313" key="2">
    <source>
        <dbReference type="EMBL" id="KAH7243038.1"/>
    </source>
</evidence>
<comment type="caution">
    <text evidence="2">The sequence shown here is derived from an EMBL/GenBank/DDBJ whole genome shotgun (WGS) entry which is preliminary data.</text>
</comment>